<evidence type="ECO:0008006" key="11">
    <source>
        <dbReference type="Google" id="ProtNLM"/>
    </source>
</evidence>
<dbReference type="Proteomes" id="UP001162031">
    <property type="component" value="Unassembled WGS sequence"/>
</dbReference>
<sequence>MAPSPRRPSAAARNASPVAQTPECTTRTLAFDSLASSAAAPATKRRRRVAPSSVIGPESIALLTNERADSDHSTIPRADEQDDGQRRTLCEAPVAQRRGEKGLRPLGLLSGIERRERREVFDARDAAVGTRRTELKETLRRRVRKCIEQHHVAAALFYADKLVTVRDSDVDSGAGAAAGAVVGAGAGAGVDEHDVLLFADACYWNHEFHRAIHAVKRAGLVDVDGSKLTRSKLSRHVTLRAAWLLGKCMLAIKQKDECLEFLKAVLPDQEQDVVRLATNMQPVGTAVSEAQGMNVVASLALLMGETFEAIGNRENATTYFRIALRCDVHCSEAFFHLFDKHMLSPQEEKELVASLDFSQDETQLLERLYKTHVGKYDLGQSIDDKFAGVEQRFGLVENAHLNVTRAETCYYQHDLQRAYAICKSVRDRDPFNFRVISVYVCTLVELGKKRELFQYAHQMVDVYPTKASAWYTVGCYYLLLQKFEAAQRYFHKATSLEPSFAPAWIAFGNSFAAQDESDQAMSSYRTASGLFPGSHLPTLYIGMEFLRTNNLAQAQEFIRQAGVLCPSDPLVYNELGSVYYKQKEFSKAIEMFTKALQLCKGLPERLMEVWEPTLYNLGYSYRKLRKFDKAIYYFQSALRLAPRNASTLASLGFTYHMKGDLHQAIEFYHQALAYAPEDTLAGSMITIAFEESLSAGLSSLPEFADPPPRNGPKTSGLTPLTARRAAKVDTSAGTFRRLDRSNTSIECSMSSSLDFSEDNSALSMDEDDIT</sequence>
<feature type="repeat" description="TPR" evidence="7">
    <location>
        <begin position="501"/>
        <end position="534"/>
    </location>
</feature>
<dbReference type="Pfam" id="PF07720">
    <property type="entry name" value="TPR_3"/>
    <property type="match status" value="1"/>
</dbReference>
<name>A0AAV0T2W4_HYABA</name>
<feature type="repeat" description="TPR" evidence="7">
    <location>
        <begin position="569"/>
        <end position="602"/>
    </location>
</feature>
<evidence type="ECO:0000256" key="3">
    <source>
        <dbReference type="ARBA" id="ARBA00022776"/>
    </source>
</evidence>
<feature type="repeat" description="TPR" evidence="7">
    <location>
        <begin position="645"/>
        <end position="678"/>
    </location>
</feature>
<dbReference type="Pfam" id="PF13181">
    <property type="entry name" value="TPR_8"/>
    <property type="match status" value="1"/>
</dbReference>
<evidence type="ECO:0000256" key="7">
    <source>
        <dbReference type="PROSITE-ProRule" id="PRU00339"/>
    </source>
</evidence>
<gene>
    <name evidence="9" type="ORF">HBR001_LOCUS1078</name>
</gene>
<feature type="compositionally biased region" description="Low complexity" evidence="8">
    <location>
        <begin position="1"/>
        <end position="19"/>
    </location>
</feature>
<evidence type="ECO:0000256" key="1">
    <source>
        <dbReference type="ARBA" id="ARBA00022618"/>
    </source>
</evidence>
<feature type="repeat" description="TPR" evidence="7">
    <location>
        <begin position="611"/>
        <end position="644"/>
    </location>
</feature>
<dbReference type="Pfam" id="PF13424">
    <property type="entry name" value="TPR_12"/>
    <property type="match status" value="1"/>
</dbReference>
<dbReference type="PANTHER" id="PTHR12558">
    <property type="entry name" value="CELL DIVISION CYCLE 16,23,27"/>
    <property type="match status" value="1"/>
</dbReference>
<organism evidence="9 10">
    <name type="scientific">Hyaloperonospora brassicae</name>
    <name type="common">Brassica downy mildew</name>
    <name type="synonym">Peronospora brassicae</name>
    <dbReference type="NCBI Taxonomy" id="162125"/>
    <lineage>
        <taxon>Eukaryota</taxon>
        <taxon>Sar</taxon>
        <taxon>Stramenopiles</taxon>
        <taxon>Oomycota</taxon>
        <taxon>Peronosporomycetes</taxon>
        <taxon>Peronosporales</taxon>
        <taxon>Peronosporaceae</taxon>
        <taxon>Hyaloperonospora</taxon>
    </lineage>
</organism>
<evidence type="ECO:0000256" key="5">
    <source>
        <dbReference type="ARBA" id="ARBA00022803"/>
    </source>
</evidence>
<dbReference type="GO" id="GO:0016567">
    <property type="term" value="P:protein ubiquitination"/>
    <property type="evidence" value="ECO:0007669"/>
    <property type="project" value="TreeGrafter"/>
</dbReference>
<accession>A0AAV0T2W4</accession>
<dbReference type="GO" id="GO:0031145">
    <property type="term" value="P:anaphase-promoting complex-dependent catabolic process"/>
    <property type="evidence" value="ECO:0007669"/>
    <property type="project" value="TreeGrafter"/>
</dbReference>
<dbReference type="GO" id="GO:0005680">
    <property type="term" value="C:anaphase-promoting complex"/>
    <property type="evidence" value="ECO:0007669"/>
    <property type="project" value="TreeGrafter"/>
</dbReference>
<evidence type="ECO:0000313" key="9">
    <source>
        <dbReference type="EMBL" id="CAI5713602.1"/>
    </source>
</evidence>
<evidence type="ECO:0000256" key="4">
    <source>
        <dbReference type="ARBA" id="ARBA00022786"/>
    </source>
</evidence>
<dbReference type="PROSITE" id="PS50293">
    <property type="entry name" value="TPR_REGION"/>
    <property type="match status" value="3"/>
</dbReference>
<keyword evidence="4" id="KW-0833">Ubl conjugation pathway</keyword>
<proteinExistence type="predicted"/>
<feature type="region of interest" description="Disordered" evidence="8">
    <location>
        <begin position="700"/>
        <end position="734"/>
    </location>
</feature>
<dbReference type="EMBL" id="CANTFL010000090">
    <property type="protein sequence ID" value="CAI5713602.1"/>
    <property type="molecule type" value="Genomic_DNA"/>
</dbReference>
<dbReference type="InterPro" id="IPR019734">
    <property type="entry name" value="TPR_rpt"/>
</dbReference>
<keyword evidence="2" id="KW-0677">Repeat</keyword>
<feature type="compositionally biased region" description="Polar residues" evidence="8">
    <location>
        <begin position="749"/>
        <end position="762"/>
    </location>
</feature>
<dbReference type="InterPro" id="IPR011716">
    <property type="entry name" value="TPR-3"/>
</dbReference>
<keyword evidence="10" id="KW-1185">Reference proteome</keyword>
<evidence type="ECO:0000313" key="10">
    <source>
        <dbReference type="Proteomes" id="UP001162031"/>
    </source>
</evidence>
<reference evidence="9" key="1">
    <citation type="submission" date="2022-12" db="EMBL/GenBank/DDBJ databases">
        <authorList>
            <person name="Webb A."/>
        </authorList>
    </citation>
    <scope>NUCLEOTIDE SEQUENCE</scope>
    <source>
        <strain evidence="9">Hp1</strain>
    </source>
</reference>
<protein>
    <recommendedName>
        <fullName evidence="11">Cdc23 domain-containing protein</fullName>
    </recommendedName>
</protein>
<dbReference type="SMART" id="SM00028">
    <property type="entry name" value="TPR"/>
    <property type="match status" value="7"/>
</dbReference>
<dbReference type="PANTHER" id="PTHR12558:SF9">
    <property type="entry name" value="CELL DIVISION CYCLE PROTEIN 16 HOMOLOG"/>
    <property type="match status" value="1"/>
</dbReference>
<dbReference type="SUPFAM" id="SSF48452">
    <property type="entry name" value="TPR-like"/>
    <property type="match status" value="1"/>
</dbReference>
<feature type="region of interest" description="Disordered" evidence="8">
    <location>
        <begin position="1"/>
        <end position="24"/>
    </location>
</feature>
<keyword evidence="6" id="KW-0131">Cell cycle</keyword>
<keyword evidence="1" id="KW-0132">Cell division</keyword>
<feature type="region of interest" description="Disordered" evidence="8">
    <location>
        <begin position="60"/>
        <end position="87"/>
    </location>
</feature>
<dbReference type="GO" id="GO:0051301">
    <property type="term" value="P:cell division"/>
    <property type="evidence" value="ECO:0007669"/>
    <property type="project" value="UniProtKB-KW"/>
</dbReference>
<dbReference type="PROSITE" id="PS50005">
    <property type="entry name" value="TPR"/>
    <property type="match status" value="5"/>
</dbReference>
<dbReference type="GO" id="GO:0005737">
    <property type="term" value="C:cytoplasm"/>
    <property type="evidence" value="ECO:0007669"/>
    <property type="project" value="TreeGrafter"/>
</dbReference>
<keyword evidence="5 7" id="KW-0802">TPR repeat</keyword>
<evidence type="ECO:0000256" key="6">
    <source>
        <dbReference type="ARBA" id="ARBA00023306"/>
    </source>
</evidence>
<dbReference type="GO" id="GO:0045842">
    <property type="term" value="P:positive regulation of mitotic metaphase/anaphase transition"/>
    <property type="evidence" value="ECO:0007669"/>
    <property type="project" value="TreeGrafter"/>
</dbReference>
<keyword evidence="3" id="KW-0498">Mitosis</keyword>
<dbReference type="AlphaFoldDB" id="A0AAV0T2W4"/>
<evidence type="ECO:0000256" key="2">
    <source>
        <dbReference type="ARBA" id="ARBA00022737"/>
    </source>
</evidence>
<feature type="region of interest" description="Disordered" evidence="8">
    <location>
        <begin position="749"/>
        <end position="770"/>
    </location>
</feature>
<comment type="caution">
    <text evidence="9">The sequence shown here is derived from an EMBL/GenBank/DDBJ whole genome shotgun (WGS) entry which is preliminary data.</text>
</comment>
<evidence type="ECO:0000256" key="8">
    <source>
        <dbReference type="SAM" id="MobiDB-lite"/>
    </source>
</evidence>
<feature type="repeat" description="TPR" evidence="7">
    <location>
        <begin position="467"/>
        <end position="500"/>
    </location>
</feature>
<dbReference type="Gene3D" id="1.25.40.10">
    <property type="entry name" value="Tetratricopeptide repeat domain"/>
    <property type="match status" value="1"/>
</dbReference>
<feature type="compositionally biased region" description="Basic and acidic residues" evidence="8">
    <location>
        <begin position="66"/>
        <end position="87"/>
    </location>
</feature>
<dbReference type="InterPro" id="IPR011990">
    <property type="entry name" value="TPR-like_helical_dom_sf"/>
</dbReference>